<dbReference type="OrthoDB" id="275223at2"/>
<evidence type="ECO:0000313" key="1">
    <source>
        <dbReference type="EMBL" id="SNB65601.1"/>
    </source>
</evidence>
<reference evidence="2" key="1">
    <citation type="submission" date="2017-06" db="EMBL/GenBank/DDBJ databases">
        <authorList>
            <person name="Varghese N."/>
            <person name="Submissions S."/>
        </authorList>
    </citation>
    <scope>NUCLEOTIDE SEQUENCE [LARGE SCALE GENOMIC DNA]</scope>
    <source>
        <strain evidence="2">DSM 137</strain>
    </source>
</reference>
<keyword evidence="2" id="KW-1185">Reference proteome</keyword>
<dbReference type="InterPro" id="IPR009200">
    <property type="entry name" value="DUF1269_membrane"/>
</dbReference>
<evidence type="ECO:0000313" key="2">
    <source>
        <dbReference type="Proteomes" id="UP000198418"/>
    </source>
</evidence>
<gene>
    <name evidence="1" type="ORF">SAMN06265338_102262</name>
</gene>
<proteinExistence type="predicted"/>
<protein>
    <submittedName>
        <fullName evidence="1">Uncharacterized membrane protein</fullName>
    </submittedName>
</protein>
<dbReference type="EMBL" id="FYDG01000002">
    <property type="protein sequence ID" value="SNB65601.1"/>
    <property type="molecule type" value="Genomic_DNA"/>
</dbReference>
<sequence>MSDLIAIVYPNEHDAETVRTRLFEMQKEYLIEIGDAVIAVKSADGQVKLNQLFSTTAAGAVSGGFWGMLIGTLFLMPFAGAALGAATGALGGALADFGVDDKFMTDLTETVQPGNAVLFVLIRKMTADKVLDGIKGLGGVVLRTSFDHEKEQKLRDALHPRPATGAGA</sequence>
<dbReference type="Proteomes" id="UP000198418">
    <property type="component" value="Unassembled WGS sequence"/>
</dbReference>
<accession>A0A212R0Z4</accession>
<dbReference type="RefSeq" id="WP_088520104.1">
    <property type="nucleotide sequence ID" value="NZ_FYDG01000002.1"/>
</dbReference>
<dbReference type="AlphaFoldDB" id="A0A212R0Z4"/>
<dbReference type="Pfam" id="PF06897">
    <property type="entry name" value="DUF1269"/>
    <property type="match status" value="1"/>
</dbReference>
<organism evidence="1 2">
    <name type="scientific">Rhodoblastus acidophilus</name>
    <name type="common">Rhodopseudomonas acidophila</name>
    <dbReference type="NCBI Taxonomy" id="1074"/>
    <lineage>
        <taxon>Bacteria</taxon>
        <taxon>Pseudomonadati</taxon>
        <taxon>Pseudomonadota</taxon>
        <taxon>Alphaproteobacteria</taxon>
        <taxon>Hyphomicrobiales</taxon>
        <taxon>Rhodoblastaceae</taxon>
        <taxon>Rhodoblastus</taxon>
    </lineage>
</organism>
<name>A0A212R0Z4_RHOAC</name>